<keyword evidence="1" id="KW-0812">Transmembrane</keyword>
<proteinExistence type="predicted"/>
<reference evidence="2 3" key="1">
    <citation type="journal article" date="2013" name="Genome Announc.">
        <title>Draft Genome Sequence of Bacillus thuringiensis var. thuringiensis Strain T01-328, a Brazilian Isolate That Produces a Soluble Pesticide Protein, Cry1Ia.</title>
        <authorList>
            <person name="Varani A.M."/>
            <person name="Lemos M.V."/>
            <person name="Fernandes C.C."/>
            <person name="Lemos E.G."/>
            <person name="Alves E.C."/>
            <person name="Desiderio J.A."/>
        </authorList>
    </citation>
    <scope>NUCLEOTIDE SEQUENCE [LARGE SCALE GENOMIC DNA]</scope>
    <source>
        <strain evidence="2 3">T01-328</strain>
    </source>
</reference>
<evidence type="ECO:0000313" key="2">
    <source>
        <dbReference type="EMBL" id="ERI01144.1"/>
    </source>
</evidence>
<feature type="transmembrane region" description="Helical" evidence="1">
    <location>
        <begin position="42"/>
        <end position="62"/>
    </location>
</feature>
<dbReference type="EMBL" id="ARXZ02000004">
    <property type="protein sequence ID" value="ERI01144.1"/>
    <property type="molecule type" value="Genomic_DNA"/>
</dbReference>
<feature type="transmembrane region" description="Helical" evidence="1">
    <location>
        <begin position="12"/>
        <end position="30"/>
    </location>
</feature>
<protein>
    <submittedName>
        <fullName evidence="2">Uncharacterized protein</fullName>
    </submittedName>
</protein>
<keyword evidence="1" id="KW-0472">Membrane</keyword>
<sequence length="164" mass="19438">MCDKESEEHSNSNLFLYALLPLIAFLLPFLKPELSSENFIKFVNTLIGVLVFVVVCISITFLRREYNRIKRKDFVRIKEQVTQHVKEHYYLGMQDSFILIDKEKNLTRKEILKRCFSTYKVKIPVFAPSGEFLYEVKVNEQDVEIINSKRVSHVSYGRELYVYK</sequence>
<organism evidence="2 3">
    <name type="scientific">Bacillus thuringiensis T01-328</name>
    <dbReference type="NCBI Taxonomy" id="1324966"/>
    <lineage>
        <taxon>Bacteria</taxon>
        <taxon>Bacillati</taxon>
        <taxon>Bacillota</taxon>
        <taxon>Bacilli</taxon>
        <taxon>Bacillales</taxon>
        <taxon>Bacillaceae</taxon>
        <taxon>Bacillus</taxon>
        <taxon>Bacillus cereus group</taxon>
    </lineage>
</organism>
<evidence type="ECO:0000256" key="1">
    <source>
        <dbReference type="SAM" id="Phobius"/>
    </source>
</evidence>
<dbReference type="Proteomes" id="UP000013487">
    <property type="component" value="Unassembled WGS sequence"/>
</dbReference>
<name>A0AAN4HKP3_BACTU</name>
<keyword evidence="1" id="KW-1133">Transmembrane helix</keyword>
<comment type="caution">
    <text evidence="2">The sequence shown here is derived from an EMBL/GenBank/DDBJ whole genome shotgun (WGS) entry which is preliminary data.</text>
</comment>
<dbReference type="AlphaFoldDB" id="A0AAN4HKP3"/>
<accession>A0AAN4HKP3</accession>
<gene>
    <name evidence="2" type="ORF">BTCBT_002699</name>
</gene>
<dbReference type="RefSeq" id="WP_000332861.1">
    <property type="nucleotide sequence ID" value="NZ_ARXZ02000004.1"/>
</dbReference>
<evidence type="ECO:0000313" key="3">
    <source>
        <dbReference type="Proteomes" id="UP000013487"/>
    </source>
</evidence>